<dbReference type="Proteomes" id="UP000002624">
    <property type="component" value="Unassembled WGS sequence"/>
</dbReference>
<evidence type="ECO:0000313" key="1">
    <source>
        <dbReference type="EMBL" id="EER37382.1"/>
    </source>
</evidence>
<evidence type="ECO:0000313" key="2">
    <source>
        <dbReference type="Proteomes" id="UP000002624"/>
    </source>
</evidence>
<dbReference type="HOGENOM" id="CLU_1610283_0_0_1"/>
<organism evidence="1 2">
    <name type="scientific">Ajellomyces capsulatus (strain H143)</name>
    <name type="common">Darling's disease fungus</name>
    <name type="synonym">Histoplasma capsulatum</name>
    <dbReference type="NCBI Taxonomy" id="544712"/>
    <lineage>
        <taxon>Eukaryota</taxon>
        <taxon>Fungi</taxon>
        <taxon>Dikarya</taxon>
        <taxon>Ascomycota</taxon>
        <taxon>Pezizomycotina</taxon>
        <taxon>Eurotiomycetes</taxon>
        <taxon>Eurotiomycetidae</taxon>
        <taxon>Onygenales</taxon>
        <taxon>Ajellomycetaceae</taxon>
        <taxon>Histoplasma</taxon>
    </lineage>
</organism>
<dbReference type="EMBL" id="GG692435">
    <property type="protein sequence ID" value="EER37382.1"/>
    <property type="molecule type" value="Genomic_DNA"/>
</dbReference>
<protein>
    <submittedName>
        <fullName evidence="1">Uncharacterized protein</fullName>
    </submittedName>
</protein>
<reference evidence="2" key="1">
    <citation type="submission" date="2009-05" db="EMBL/GenBank/DDBJ databases">
        <title>The genome sequence of Ajellomyces capsulatus strain H143.</title>
        <authorList>
            <person name="Champion M."/>
            <person name="Cuomo C.A."/>
            <person name="Ma L.-J."/>
            <person name="Henn M.R."/>
            <person name="Sil A."/>
            <person name="Goldman B."/>
            <person name="Young S.K."/>
            <person name="Kodira C.D."/>
            <person name="Zeng Q."/>
            <person name="Koehrsen M."/>
            <person name="Alvarado L."/>
            <person name="Berlin A.M."/>
            <person name="Borenstein D."/>
            <person name="Chen Z."/>
            <person name="Engels R."/>
            <person name="Freedman E."/>
            <person name="Gellesch M."/>
            <person name="Goldberg J."/>
            <person name="Griggs A."/>
            <person name="Gujja S."/>
            <person name="Heiman D.I."/>
            <person name="Hepburn T.A."/>
            <person name="Howarth C."/>
            <person name="Jen D."/>
            <person name="Larson L."/>
            <person name="Lewis B."/>
            <person name="Mehta T."/>
            <person name="Park D."/>
            <person name="Pearson M."/>
            <person name="Roberts A."/>
            <person name="Saif S."/>
            <person name="Shea T.D."/>
            <person name="Shenoy N."/>
            <person name="Sisk P."/>
            <person name="Stolte C."/>
            <person name="Sykes S."/>
            <person name="Walk T."/>
            <person name="White J."/>
            <person name="Yandava C."/>
            <person name="Klein B."/>
            <person name="McEwen J.G."/>
            <person name="Puccia R."/>
            <person name="Goldman G.H."/>
            <person name="Felipe M.S."/>
            <person name="Nino-Vega G."/>
            <person name="San-Blas G."/>
            <person name="Taylor J.W."/>
            <person name="Mendoza L."/>
            <person name="Galagan J.E."/>
            <person name="Nusbaum C."/>
            <person name="Birren B.W."/>
        </authorList>
    </citation>
    <scope>NUCLEOTIDE SEQUENCE [LARGE SCALE GENOMIC DNA]</scope>
    <source>
        <strain evidence="2">H143</strain>
    </source>
</reference>
<proteinExistence type="predicted"/>
<accession>C6HR11</accession>
<gene>
    <name evidence="1" type="ORF">HCDG_08833</name>
</gene>
<dbReference type="VEuPathDB" id="FungiDB:HCDG_08833"/>
<dbReference type="AlphaFoldDB" id="C6HR11"/>
<sequence length="165" mass="18644">MVKSISQRTLQSQSIRIPGSTTEYKRKCLGNHHLCLRMLLSLSLERGTSGDCSFLVLLWPRCCWHVRVLDSWVAIIDIVELTRQPGDKAPRDRVPVRSPSIFAWALWSESNAIAGAIRWRRNRPSHPGWGSQALIHQRRTESKIKFMSLPGGAKEISRGLLGDSC</sequence>
<name>C6HR11_AJECH</name>